<feature type="transmembrane region" description="Helical" evidence="1">
    <location>
        <begin position="897"/>
        <end position="914"/>
    </location>
</feature>
<dbReference type="PRINTS" id="PR00702">
    <property type="entry name" value="ACRIFLAVINRP"/>
</dbReference>
<keyword evidence="1" id="KW-0472">Membrane</keyword>
<gene>
    <name evidence="2" type="ORF">SAMN06265219_103123</name>
</gene>
<dbReference type="GO" id="GO:0005886">
    <property type="term" value="C:plasma membrane"/>
    <property type="evidence" value="ECO:0007669"/>
    <property type="project" value="TreeGrafter"/>
</dbReference>
<proteinExistence type="predicted"/>
<dbReference type="EMBL" id="FXTP01000003">
    <property type="protein sequence ID" value="SMO51059.1"/>
    <property type="molecule type" value="Genomic_DNA"/>
</dbReference>
<feature type="transmembrane region" description="Helical" evidence="1">
    <location>
        <begin position="330"/>
        <end position="352"/>
    </location>
</feature>
<dbReference type="Gene3D" id="3.30.70.1440">
    <property type="entry name" value="Multidrug efflux transporter AcrB pore domain"/>
    <property type="match status" value="1"/>
</dbReference>
<evidence type="ECO:0000313" key="2">
    <source>
        <dbReference type="EMBL" id="SMO51059.1"/>
    </source>
</evidence>
<feature type="transmembrane region" description="Helical" evidence="1">
    <location>
        <begin position="429"/>
        <end position="449"/>
    </location>
</feature>
<feature type="transmembrane region" description="Helical" evidence="1">
    <location>
        <begin position="871"/>
        <end position="890"/>
    </location>
</feature>
<keyword evidence="3" id="KW-1185">Reference proteome</keyword>
<feature type="transmembrane region" description="Helical" evidence="1">
    <location>
        <begin position="12"/>
        <end position="34"/>
    </location>
</feature>
<evidence type="ECO:0000313" key="3">
    <source>
        <dbReference type="Proteomes" id="UP000317557"/>
    </source>
</evidence>
<protein>
    <submittedName>
        <fullName evidence="2">Multidrug efflux pump subunit AcrB</fullName>
    </submittedName>
</protein>
<dbReference type="Gene3D" id="3.30.70.1320">
    <property type="entry name" value="Multidrug efflux transporter AcrB pore domain like"/>
    <property type="match status" value="1"/>
</dbReference>
<feature type="transmembrane region" description="Helical" evidence="1">
    <location>
        <begin position="461"/>
        <end position="484"/>
    </location>
</feature>
<feature type="transmembrane region" description="Helical" evidence="1">
    <location>
        <begin position="384"/>
        <end position="409"/>
    </location>
</feature>
<reference evidence="2 3" key="1">
    <citation type="submission" date="2017-05" db="EMBL/GenBank/DDBJ databases">
        <authorList>
            <person name="Varghese N."/>
            <person name="Submissions S."/>
        </authorList>
    </citation>
    <scope>NUCLEOTIDE SEQUENCE [LARGE SCALE GENOMIC DNA]</scope>
    <source>
        <strain evidence="2 3">DSM 21985</strain>
    </source>
</reference>
<keyword evidence="1" id="KW-1133">Transmembrane helix</keyword>
<dbReference type="InterPro" id="IPR027463">
    <property type="entry name" value="AcrB_DN_DC_subdom"/>
</dbReference>
<evidence type="ECO:0000256" key="1">
    <source>
        <dbReference type="SAM" id="Phobius"/>
    </source>
</evidence>
<organism evidence="2 3">
    <name type="scientific">Gracilimonas mengyeensis</name>
    <dbReference type="NCBI Taxonomy" id="1302730"/>
    <lineage>
        <taxon>Bacteria</taxon>
        <taxon>Pseudomonadati</taxon>
        <taxon>Balneolota</taxon>
        <taxon>Balneolia</taxon>
        <taxon>Balneolales</taxon>
        <taxon>Balneolaceae</taxon>
        <taxon>Gracilimonas</taxon>
    </lineage>
</organism>
<dbReference type="InterPro" id="IPR001036">
    <property type="entry name" value="Acrflvin-R"/>
</dbReference>
<dbReference type="RefSeq" id="WP_142453548.1">
    <property type="nucleotide sequence ID" value="NZ_FXTP01000003.1"/>
</dbReference>
<accession>A0A521BV69</accession>
<dbReference type="Proteomes" id="UP000317557">
    <property type="component" value="Unassembled WGS sequence"/>
</dbReference>
<name>A0A521BV69_9BACT</name>
<dbReference type="Pfam" id="PF00873">
    <property type="entry name" value="ACR_tran"/>
    <property type="match status" value="1"/>
</dbReference>
<dbReference type="SUPFAM" id="SSF82714">
    <property type="entry name" value="Multidrug efflux transporter AcrB TolC docking domain, DN and DC subdomains"/>
    <property type="match status" value="2"/>
</dbReference>
<feature type="transmembrane region" description="Helical" evidence="1">
    <location>
        <begin position="969"/>
        <end position="988"/>
    </location>
</feature>
<keyword evidence="1" id="KW-0812">Transmembrane</keyword>
<dbReference type="GO" id="GO:0042910">
    <property type="term" value="F:xenobiotic transmembrane transporter activity"/>
    <property type="evidence" value="ECO:0007669"/>
    <property type="project" value="TreeGrafter"/>
</dbReference>
<dbReference type="SUPFAM" id="SSF82866">
    <property type="entry name" value="Multidrug efflux transporter AcrB transmembrane domain"/>
    <property type="match status" value="2"/>
</dbReference>
<feature type="transmembrane region" description="Helical" evidence="1">
    <location>
        <begin position="530"/>
        <end position="550"/>
    </location>
</feature>
<feature type="transmembrane region" description="Helical" evidence="1">
    <location>
        <begin position="926"/>
        <end position="948"/>
    </location>
</feature>
<feature type="transmembrane region" description="Helical" evidence="1">
    <location>
        <begin position="1000"/>
        <end position="1026"/>
    </location>
</feature>
<dbReference type="AlphaFoldDB" id="A0A521BV69"/>
<dbReference type="PANTHER" id="PTHR32063:SF33">
    <property type="entry name" value="RND SUPERFAMILY EFFLUX PUMP PERMEASE COMPONENT"/>
    <property type="match status" value="1"/>
</dbReference>
<dbReference type="Gene3D" id="3.30.2090.10">
    <property type="entry name" value="Multidrug efflux transporter AcrB TolC docking domain, DN and DC subdomains"/>
    <property type="match status" value="2"/>
</dbReference>
<dbReference type="OrthoDB" id="9798415at2"/>
<sequence>MLKRIVSTFVKYPFYGKLVIITLILLGVISYSSLNKATFPIVESRTITVTVSYPGATPEQMEEGVTTVIEEEIRGIPGIKEFESQSLENSATITIEGQSNYDIDELYTDVKNSVDGISNMPTNAEQPIVSKNRRTDLAMFLSLTSNNDDLMALHNQTNRIEEDLLASGFISQISVTGFPNTIEMAIEIDETQLERYGLTFEQIQSAIANNNIDIHGGTIRNPREELLVVSRNRSVDASKIANIVVITHPDGRLIRLGDVATVNRQFEESPNVSYVEGERNVTIQIQKLANEDLEEISNYVNDYIEEFNTNHDDYELTVMQDFLQVINNQLSILASNGLMGILLVFISLSLLLNYRLSLWVAWGIPASFLGMFIVGYLAGITINMISLFGMILIIGILVDDGIVIGENIFTHYERGKSPERAAVDGTMEILPAVFTSISTTIIAFIPLIFITGTMEMMKEMAIVVVAALGFSLVEGMFVLPGHLISGNALQDIKKKSLYGRFRDKCEKYITWVREQLYLPLLKRSLNLKSITLAITLSVFMITGGLIWGGYIPMTFFPSPPSDSFTIDLALKPGVNEEITQEKLFEVERAVWEANQKFMESNPQDTISYVDLTQVTVGSAFTGTESGTHAGNIRVFLNDDMSETSVRDGDIKNRISEIVGEIPEAYKFGVGASNQFGAPVEISLFGRDAKQLESASSDLKRELRKMSALYNVLDNSQLGSQEIRISLKPQAYNLGFNYNSLMQQVRSAYFGALAQRIQDGRDELWVYVRYPESNRKTLGQLETMQVKSEQGSFPLNEVANLEKGRSLNRINHYNGRREIRVEAYLRNSEDAVPPILDYIDKQIMPDIMENYPDVTYMHQGQSRESGEEVSHMAFYFGVAFLVIVLIIMLYFRSAMQGIIILIMIPFGAIGAVWGHGIHQEPLSLMSLWGLIALSGTIINDAIIYLAKYNQNLQEGQPLMEAIFDAARNRFRPLLLTTVTTTIGLSPLILESSGDAKMLVPMAIALAYGIFFGTFFILMLLPHVILLINRVRLFIQKMKGNTEATAESIEPAVINYKIEQQTDV</sequence>
<feature type="transmembrane region" description="Helical" evidence="1">
    <location>
        <begin position="359"/>
        <end position="378"/>
    </location>
</feature>
<dbReference type="Gene3D" id="3.30.70.1430">
    <property type="entry name" value="Multidrug efflux transporter AcrB pore domain"/>
    <property type="match status" value="2"/>
</dbReference>
<dbReference type="SUPFAM" id="SSF82693">
    <property type="entry name" value="Multidrug efflux transporter AcrB pore domain, PN1, PN2, PC1 and PC2 subdomains"/>
    <property type="match status" value="1"/>
</dbReference>
<dbReference type="Gene3D" id="1.20.1640.10">
    <property type="entry name" value="Multidrug efflux transporter AcrB transmembrane domain"/>
    <property type="match status" value="2"/>
</dbReference>
<dbReference type="PANTHER" id="PTHR32063">
    <property type="match status" value="1"/>
</dbReference>